<organism evidence="11 12">
    <name type="scientific">Paenibacillus lycopersici</name>
    <dbReference type="NCBI Taxonomy" id="2704462"/>
    <lineage>
        <taxon>Bacteria</taxon>
        <taxon>Bacillati</taxon>
        <taxon>Bacillota</taxon>
        <taxon>Bacilli</taxon>
        <taxon>Bacillales</taxon>
        <taxon>Paenibacillaceae</taxon>
        <taxon>Paenibacillus</taxon>
    </lineage>
</organism>
<comment type="catalytic activity">
    <reaction evidence="1">
        <text>Release of N-terminal proline from a peptide.</text>
        <dbReference type="EC" id="3.4.11.5"/>
    </reaction>
</comment>
<evidence type="ECO:0000256" key="1">
    <source>
        <dbReference type="ARBA" id="ARBA00001585"/>
    </source>
</evidence>
<evidence type="ECO:0000256" key="7">
    <source>
        <dbReference type="ARBA" id="ARBA00022670"/>
    </source>
</evidence>
<evidence type="ECO:0000259" key="10">
    <source>
        <dbReference type="Pfam" id="PF00561"/>
    </source>
</evidence>
<keyword evidence="6" id="KW-0963">Cytoplasm</keyword>
<name>A0A6C0G080_9BACL</name>
<dbReference type="PANTHER" id="PTHR43722">
    <property type="entry name" value="PROLINE IMINOPEPTIDASE"/>
    <property type="match status" value="1"/>
</dbReference>
<evidence type="ECO:0000256" key="6">
    <source>
        <dbReference type="ARBA" id="ARBA00022490"/>
    </source>
</evidence>
<dbReference type="GO" id="GO:0006508">
    <property type="term" value="P:proteolysis"/>
    <property type="evidence" value="ECO:0007669"/>
    <property type="project" value="UniProtKB-KW"/>
</dbReference>
<dbReference type="KEGG" id="plyc:GXP70_15555"/>
<dbReference type="GO" id="GO:0004177">
    <property type="term" value="F:aminopeptidase activity"/>
    <property type="evidence" value="ECO:0007669"/>
    <property type="project" value="UniProtKB-KW"/>
</dbReference>
<dbReference type="Gene3D" id="3.40.50.1820">
    <property type="entry name" value="alpha/beta hydrolase"/>
    <property type="match status" value="1"/>
</dbReference>
<dbReference type="EMBL" id="CP048209">
    <property type="protein sequence ID" value="QHT61233.1"/>
    <property type="molecule type" value="Genomic_DNA"/>
</dbReference>
<comment type="similarity">
    <text evidence="3">Belongs to the peptidase S33 family.</text>
</comment>
<keyword evidence="12" id="KW-1185">Reference proteome</keyword>
<evidence type="ECO:0000256" key="8">
    <source>
        <dbReference type="ARBA" id="ARBA00022801"/>
    </source>
</evidence>
<dbReference type="InterPro" id="IPR005944">
    <property type="entry name" value="Pro_iminopeptidase"/>
</dbReference>
<protein>
    <recommendedName>
        <fullName evidence="4">prolyl aminopeptidase</fullName>
        <ecNumber evidence="4">3.4.11.5</ecNumber>
    </recommendedName>
    <alternativeName>
        <fullName evidence="9">Prolyl aminopeptidase</fullName>
    </alternativeName>
</protein>
<dbReference type="GO" id="GO:0005737">
    <property type="term" value="C:cytoplasm"/>
    <property type="evidence" value="ECO:0007669"/>
    <property type="project" value="UniProtKB-SubCell"/>
</dbReference>
<keyword evidence="7" id="KW-0645">Protease</keyword>
<dbReference type="InterPro" id="IPR029058">
    <property type="entry name" value="AB_hydrolase_fold"/>
</dbReference>
<dbReference type="Pfam" id="PF00561">
    <property type="entry name" value="Abhydrolase_1"/>
    <property type="match status" value="1"/>
</dbReference>
<keyword evidence="5" id="KW-0031">Aminopeptidase</keyword>
<evidence type="ECO:0000256" key="4">
    <source>
        <dbReference type="ARBA" id="ARBA00012568"/>
    </source>
</evidence>
<evidence type="ECO:0000313" key="11">
    <source>
        <dbReference type="EMBL" id="QHT61233.1"/>
    </source>
</evidence>
<dbReference type="InterPro" id="IPR000073">
    <property type="entry name" value="AB_hydrolase_1"/>
</dbReference>
<dbReference type="RefSeq" id="WP_162357672.1">
    <property type="nucleotide sequence ID" value="NZ_CP048209.1"/>
</dbReference>
<dbReference type="PRINTS" id="PR00793">
    <property type="entry name" value="PROAMNOPTASE"/>
</dbReference>
<dbReference type="InterPro" id="IPR002410">
    <property type="entry name" value="Peptidase_S33"/>
</dbReference>
<sequence length="342" mass="38990">MSKTNVLPDLMLRIFNQRKNARKLRLLSPNRILESRYITIGGIEQWISIRGEDRRNPILLFIHGGPASSYSIFSPLIRSWEKHFTIVQWDQRGSGKTYSRNSKDGVGEINFDLLVRDGIEVAKYLLQSLQQNKLILIGSSVGSIIGTQMAKRRPDLFHAYVGTDQNVNIEGHKLSYRMNLDGLRAAGCAKGIRLFEQIGPDPARWSLEDFDHKNRWMVKVVTPAPNMIMDLVLPSMLASPNHNFRDILAYFKGMNYSLGQLYEELITFDARKVGLKYELPYFIFQGDTDLVTPVDTARSFFEDIEAPCKEFALVPNAGHLACFASSEYFLDLLVQRVLPLTR</sequence>
<dbReference type="PANTHER" id="PTHR43722:SF1">
    <property type="entry name" value="PROLINE IMINOPEPTIDASE"/>
    <property type="match status" value="1"/>
</dbReference>
<evidence type="ECO:0000256" key="5">
    <source>
        <dbReference type="ARBA" id="ARBA00022438"/>
    </source>
</evidence>
<proteinExistence type="inferred from homology"/>
<dbReference type="AlphaFoldDB" id="A0A6C0G080"/>
<evidence type="ECO:0000256" key="3">
    <source>
        <dbReference type="ARBA" id="ARBA00010088"/>
    </source>
</evidence>
<dbReference type="EC" id="3.4.11.5" evidence="4"/>
<evidence type="ECO:0000313" key="12">
    <source>
        <dbReference type="Proteomes" id="UP000476064"/>
    </source>
</evidence>
<reference evidence="11 12" key="1">
    <citation type="submission" date="2020-01" db="EMBL/GenBank/DDBJ databases">
        <title>Paenibacillus sp. nov., isolated from tomato rhizosphere.</title>
        <authorList>
            <person name="Weon H.-Y."/>
            <person name="Lee S.A."/>
        </authorList>
    </citation>
    <scope>NUCLEOTIDE SEQUENCE [LARGE SCALE GENOMIC DNA]</scope>
    <source>
        <strain evidence="11 12">12200R-189</strain>
    </source>
</reference>
<dbReference type="Proteomes" id="UP000476064">
    <property type="component" value="Chromosome"/>
</dbReference>
<comment type="subcellular location">
    <subcellularLocation>
        <location evidence="2">Cytoplasm</location>
    </subcellularLocation>
</comment>
<feature type="domain" description="AB hydrolase-1" evidence="10">
    <location>
        <begin position="57"/>
        <end position="323"/>
    </location>
</feature>
<gene>
    <name evidence="11" type="ORF">GXP70_15555</name>
</gene>
<evidence type="ECO:0000256" key="2">
    <source>
        <dbReference type="ARBA" id="ARBA00004496"/>
    </source>
</evidence>
<keyword evidence="8 11" id="KW-0378">Hydrolase</keyword>
<evidence type="ECO:0000256" key="9">
    <source>
        <dbReference type="ARBA" id="ARBA00029605"/>
    </source>
</evidence>
<accession>A0A6C0G080</accession>
<dbReference type="SUPFAM" id="SSF53474">
    <property type="entry name" value="alpha/beta-Hydrolases"/>
    <property type="match status" value="1"/>
</dbReference>